<accession>A0A7T8JUM3</accession>
<reference evidence="2" key="1">
    <citation type="submission" date="2021-01" db="EMBL/GenBank/DDBJ databases">
        <title>Caligus Genome Assembly.</title>
        <authorList>
            <person name="Gallardo-Escarate C."/>
        </authorList>
    </citation>
    <scope>NUCLEOTIDE SEQUENCE [LARGE SCALE GENOMIC DNA]</scope>
</reference>
<dbReference type="EMBL" id="CP045907">
    <property type="protein sequence ID" value="QQP35154.1"/>
    <property type="molecule type" value="Genomic_DNA"/>
</dbReference>
<dbReference type="AlphaFoldDB" id="A0A7T8JUM3"/>
<protein>
    <submittedName>
        <fullName evidence="1">Uncharacterized protein</fullName>
    </submittedName>
</protein>
<organism evidence="1 2">
    <name type="scientific">Caligus rogercresseyi</name>
    <name type="common">Sea louse</name>
    <dbReference type="NCBI Taxonomy" id="217165"/>
    <lineage>
        <taxon>Eukaryota</taxon>
        <taxon>Metazoa</taxon>
        <taxon>Ecdysozoa</taxon>
        <taxon>Arthropoda</taxon>
        <taxon>Crustacea</taxon>
        <taxon>Multicrustacea</taxon>
        <taxon>Hexanauplia</taxon>
        <taxon>Copepoda</taxon>
        <taxon>Siphonostomatoida</taxon>
        <taxon>Caligidae</taxon>
        <taxon>Caligus</taxon>
    </lineage>
</organism>
<keyword evidence="2" id="KW-1185">Reference proteome</keyword>
<dbReference type="Proteomes" id="UP000595437">
    <property type="component" value="Chromosome 18"/>
</dbReference>
<gene>
    <name evidence="1" type="ORF">FKW44_023302</name>
</gene>
<evidence type="ECO:0000313" key="1">
    <source>
        <dbReference type="EMBL" id="QQP35154.1"/>
    </source>
</evidence>
<proteinExistence type="predicted"/>
<evidence type="ECO:0000313" key="2">
    <source>
        <dbReference type="Proteomes" id="UP000595437"/>
    </source>
</evidence>
<sequence>MENLRLQSEIALLRSKQKQRPTKMTTPSVTYADIGGACTTVPRAGNLPCLWTKMLLSFLEKSPGKWRTWQQVSRLKICTWNVAGLSGTKELHLSCLLDRQTSTRP</sequence>
<name>A0A7T8JUM3_CALRO</name>